<keyword evidence="3" id="KW-0804">Transcription</keyword>
<evidence type="ECO:0000313" key="7">
    <source>
        <dbReference type="Proteomes" id="UP000249134"/>
    </source>
</evidence>
<sequence>MKKRPTSRLQLSYIISYMLIFIVPFSIISLIFYFNSVNSLREEIEISHINNLKNIKNIVDDRMKELNNIGALISYDPKLSPYRVSLNQFRPEAIDELKKYKENSAIIDDLYLYYFKQNEIFSTNGHMSVNTFLEYQSNVQIAEKDVFMNNLRDINIPGISTSVNIFDNNNPTFLYPLPPGPVSSFGVVFMKLEDTFFKNMINNILGSYEGIVLIFDQENKVIATYSNESEKLKVADVKSILDKNGTISELNINKVNYSVLKVKSETSQWSYVTALPTKQFFSKVSEFKTFMLLILLFIAIVATFLTIYIALRQYHPIEKMLDTVKRKDTSYPVSNKNELDNMRIIIENLYAQHEDLNNKFEKQEPLVRDQCLITLLQGHMKAVNQSKELFQSLNLTFTGNYSFVFVTSFSKEQLSDIDMRELELASSQLLRNAKLYSVELINEKVVAYIINGNVSKKGENQKFLSQFMQLLMANDKNLCIGVGKTYKGKEFINRSFIEASAAFEHGISNQISGVILFDEIKEQQETMWLPKTDLLKLTQSCKQGNVEIATEAVKLLTTWLSERNAPIHLIKHMQYDIINTIIKTASETGISINLKKASYQLDVTSIRQFEIDLIELVKEICIEISKKKENQKSQLQFDILKYIHDHFQDYTLSLENMAQNFNLSASYLSRFIKDETQKTFSQYVWELRLTEVKKQLTETNSPIKQIISDVGYIDAPNFTRKFKNSVGLTPSEYRNIHAKHSKLS</sequence>
<keyword evidence="4" id="KW-1133">Transmembrane helix</keyword>
<keyword evidence="7" id="KW-1185">Reference proteome</keyword>
<keyword evidence="1" id="KW-0805">Transcription regulation</keyword>
<evidence type="ECO:0000259" key="5">
    <source>
        <dbReference type="PROSITE" id="PS01124"/>
    </source>
</evidence>
<evidence type="ECO:0000256" key="2">
    <source>
        <dbReference type="ARBA" id="ARBA00023125"/>
    </source>
</evidence>
<dbReference type="InterPro" id="IPR009057">
    <property type="entry name" value="Homeodomain-like_sf"/>
</dbReference>
<gene>
    <name evidence="6" type="primary">marA</name>
    <name evidence="6" type="ORF">NCTC4824_01107</name>
</gene>
<keyword evidence="4" id="KW-0472">Membrane</keyword>
<dbReference type="Gene3D" id="1.10.10.60">
    <property type="entry name" value="Homeodomain-like"/>
    <property type="match status" value="2"/>
</dbReference>
<dbReference type="PROSITE" id="PS01124">
    <property type="entry name" value="HTH_ARAC_FAMILY_2"/>
    <property type="match status" value="1"/>
</dbReference>
<dbReference type="Proteomes" id="UP000249134">
    <property type="component" value="Chromosome 1"/>
</dbReference>
<dbReference type="InterPro" id="IPR018060">
    <property type="entry name" value="HTH_AraC"/>
</dbReference>
<keyword evidence="2" id="KW-0238">DNA-binding</keyword>
<organism evidence="6 7">
    <name type="scientific">Lederbergia lenta</name>
    <name type="common">Bacillus lentus</name>
    <dbReference type="NCBI Taxonomy" id="1467"/>
    <lineage>
        <taxon>Bacteria</taxon>
        <taxon>Bacillati</taxon>
        <taxon>Bacillota</taxon>
        <taxon>Bacilli</taxon>
        <taxon>Bacillales</taxon>
        <taxon>Bacillaceae</taxon>
        <taxon>Lederbergia</taxon>
    </lineage>
</organism>
<dbReference type="InterPro" id="IPR018062">
    <property type="entry name" value="HTH_AraC-typ_CS"/>
</dbReference>
<accession>A0A2X4W113</accession>
<dbReference type="Pfam" id="PF12833">
    <property type="entry name" value="HTH_18"/>
    <property type="match status" value="1"/>
</dbReference>
<feature type="transmembrane region" description="Helical" evidence="4">
    <location>
        <begin position="12"/>
        <end position="34"/>
    </location>
</feature>
<dbReference type="GO" id="GO:0003700">
    <property type="term" value="F:DNA-binding transcription factor activity"/>
    <property type="evidence" value="ECO:0007669"/>
    <property type="project" value="InterPro"/>
</dbReference>
<dbReference type="GO" id="GO:0043565">
    <property type="term" value="F:sequence-specific DNA binding"/>
    <property type="evidence" value="ECO:0007669"/>
    <property type="project" value="InterPro"/>
</dbReference>
<evidence type="ECO:0000256" key="4">
    <source>
        <dbReference type="SAM" id="Phobius"/>
    </source>
</evidence>
<dbReference type="SUPFAM" id="SSF46689">
    <property type="entry name" value="Homeodomain-like"/>
    <property type="match status" value="1"/>
</dbReference>
<reference evidence="6 7" key="1">
    <citation type="submission" date="2018-06" db="EMBL/GenBank/DDBJ databases">
        <authorList>
            <consortium name="Pathogen Informatics"/>
            <person name="Doyle S."/>
        </authorList>
    </citation>
    <scope>NUCLEOTIDE SEQUENCE [LARGE SCALE GENOMIC DNA]</scope>
    <source>
        <strain evidence="6 7">NCTC4824</strain>
    </source>
</reference>
<evidence type="ECO:0000256" key="3">
    <source>
        <dbReference type="ARBA" id="ARBA00023163"/>
    </source>
</evidence>
<dbReference type="SMART" id="SM00342">
    <property type="entry name" value="HTH_ARAC"/>
    <property type="match status" value="1"/>
</dbReference>
<proteinExistence type="predicted"/>
<keyword evidence="4" id="KW-0812">Transmembrane</keyword>
<dbReference type="STRING" id="1348624.GCA_001591545_00203"/>
<evidence type="ECO:0000313" key="6">
    <source>
        <dbReference type="EMBL" id="SQI53788.1"/>
    </source>
</evidence>
<protein>
    <submittedName>
        <fullName evidence="6">AraC family transcriptional regulator</fullName>
    </submittedName>
</protein>
<feature type="transmembrane region" description="Helical" evidence="4">
    <location>
        <begin position="290"/>
        <end position="311"/>
    </location>
</feature>
<dbReference type="RefSeq" id="WP_066136217.1">
    <property type="nucleotide sequence ID" value="NZ_CBCSGM010000001.1"/>
</dbReference>
<dbReference type="KEGG" id="blen:NCTC4824_01107"/>
<feature type="domain" description="HTH araC/xylS-type" evidence="5">
    <location>
        <begin position="637"/>
        <end position="736"/>
    </location>
</feature>
<dbReference type="Gene3D" id="3.30.450.20">
    <property type="entry name" value="PAS domain"/>
    <property type="match status" value="1"/>
</dbReference>
<dbReference type="PROSITE" id="PS00041">
    <property type="entry name" value="HTH_ARAC_FAMILY_1"/>
    <property type="match status" value="1"/>
</dbReference>
<dbReference type="PANTHER" id="PTHR43280">
    <property type="entry name" value="ARAC-FAMILY TRANSCRIPTIONAL REGULATOR"/>
    <property type="match status" value="1"/>
</dbReference>
<dbReference type="EMBL" id="LS483476">
    <property type="protein sequence ID" value="SQI53788.1"/>
    <property type="molecule type" value="Genomic_DNA"/>
</dbReference>
<dbReference type="AlphaFoldDB" id="A0A2X4W113"/>
<dbReference type="PANTHER" id="PTHR43280:SF2">
    <property type="entry name" value="HTH-TYPE TRANSCRIPTIONAL REGULATOR EXSA"/>
    <property type="match status" value="1"/>
</dbReference>
<name>A0A2X4W113_LEDLE</name>
<evidence type="ECO:0000256" key="1">
    <source>
        <dbReference type="ARBA" id="ARBA00023015"/>
    </source>
</evidence>